<dbReference type="SUPFAM" id="SSF88659">
    <property type="entry name" value="Sigma3 and sigma4 domains of RNA polymerase sigma factors"/>
    <property type="match status" value="1"/>
</dbReference>
<evidence type="ECO:0000256" key="4">
    <source>
        <dbReference type="ARBA" id="ARBA00023163"/>
    </source>
</evidence>
<dbReference type="EMBL" id="CP042582">
    <property type="protein sequence ID" value="QEX22699.1"/>
    <property type="molecule type" value="Genomic_DNA"/>
</dbReference>
<dbReference type="InterPro" id="IPR013325">
    <property type="entry name" value="RNA_pol_sigma_r2"/>
</dbReference>
<organism evidence="7 8">
    <name type="scientific">Hypericibacter adhaerens</name>
    <dbReference type="NCBI Taxonomy" id="2602016"/>
    <lineage>
        <taxon>Bacteria</taxon>
        <taxon>Pseudomonadati</taxon>
        <taxon>Pseudomonadota</taxon>
        <taxon>Alphaproteobacteria</taxon>
        <taxon>Rhodospirillales</taxon>
        <taxon>Dongiaceae</taxon>
        <taxon>Hypericibacter</taxon>
    </lineage>
</organism>
<keyword evidence="3" id="KW-0731">Sigma factor</keyword>
<evidence type="ECO:0000259" key="5">
    <source>
        <dbReference type="Pfam" id="PF04542"/>
    </source>
</evidence>
<dbReference type="Pfam" id="PF04542">
    <property type="entry name" value="Sigma70_r2"/>
    <property type="match status" value="1"/>
</dbReference>
<dbReference type="AlphaFoldDB" id="A0A5J6MYN3"/>
<dbReference type="GO" id="GO:0003677">
    <property type="term" value="F:DNA binding"/>
    <property type="evidence" value="ECO:0007669"/>
    <property type="project" value="InterPro"/>
</dbReference>
<dbReference type="InterPro" id="IPR013324">
    <property type="entry name" value="RNA_pol_sigma_r3/r4-like"/>
</dbReference>
<evidence type="ECO:0000256" key="1">
    <source>
        <dbReference type="ARBA" id="ARBA00010641"/>
    </source>
</evidence>
<dbReference type="InterPro" id="IPR039425">
    <property type="entry name" value="RNA_pol_sigma-70-like"/>
</dbReference>
<dbReference type="Proteomes" id="UP000325797">
    <property type="component" value="Chromosome"/>
</dbReference>
<name>A0A5J6MYN3_9PROT</name>
<evidence type="ECO:0000256" key="2">
    <source>
        <dbReference type="ARBA" id="ARBA00023015"/>
    </source>
</evidence>
<keyword evidence="4" id="KW-0804">Transcription</keyword>
<dbReference type="InterPro" id="IPR013249">
    <property type="entry name" value="RNA_pol_sigma70_r4_t2"/>
</dbReference>
<keyword evidence="8" id="KW-1185">Reference proteome</keyword>
<accession>A0A5J6MYN3</accession>
<feature type="domain" description="RNA polymerase sigma-70 region 2" evidence="5">
    <location>
        <begin position="25"/>
        <end position="86"/>
    </location>
</feature>
<dbReference type="KEGG" id="hadh:FRZ61_26310"/>
<sequence>METAGGVDMSEHPSFDFAQELMAAAPALHLYARSLTRKPDAAEDLLQDTLLRAWAGRRHFTPGTSFRAWVFTIMRHRFLDICRRNRSVDLDLEGQADHPSLSTPAHQELGVELREMAQAFWRLSGDHREVLLLVGVIGLSYDAAAAVLGCRLGTVRSRLSRARDQLQAQIEHFGEPVPDEERTKENGDDCLARLLSDRDALLDRSERYARSHRLAGATRTNVD</sequence>
<dbReference type="NCBIfam" id="TIGR02937">
    <property type="entry name" value="sigma70-ECF"/>
    <property type="match status" value="1"/>
</dbReference>
<dbReference type="InterPro" id="IPR014284">
    <property type="entry name" value="RNA_pol_sigma-70_dom"/>
</dbReference>
<dbReference type="PANTHER" id="PTHR43133:SF25">
    <property type="entry name" value="RNA POLYMERASE SIGMA FACTOR RFAY-RELATED"/>
    <property type="match status" value="1"/>
</dbReference>
<evidence type="ECO:0000313" key="7">
    <source>
        <dbReference type="EMBL" id="QEX22699.1"/>
    </source>
</evidence>
<dbReference type="SUPFAM" id="SSF88946">
    <property type="entry name" value="Sigma2 domain of RNA polymerase sigma factors"/>
    <property type="match status" value="1"/>
</dbReference>
<dbReference type="RefSeq" id="WP_191909006.1">
    <property type="nucleotide sequence ID" value="NZ_CP042582.1"/>
</dbReference>
<protein>
    <recommendedName>
        <fullName evidence="9">RNA polymerase sigma factor</fullName>
    </recommendedName>
</protein>
<feature type="domain" description="RNA polymerase sigma factor 70 region 4 type 2" evidence="6">
    <location>
        <begin position="122"/>
        <end position="166"/>
    </location>
</feature>
<comment type="similarity">
    <text evidence="1">Belongs to the sigma-70 factor family. ECF subfamily.</text>
</comment>
<reference evidence="7 8" key="1">
    <citation type="submission" date="2019-08" db="EMBL/GenBank/DDBJ databases">
        <title>Hyperibacter terrae gen. nov., sp. nov. and Hyperibacter viscosus sp. nov., two new members in the family Rhodospirillaceae isolated from the rhizosphere of Hypericum perforatum.</title>
        <authorList>
            <person name="Noviana Z."/>
        </authorList>
    </citation>
    <scope>NUCLEOTIDE SEQUENCE [LARGE SCALE GENOMIC DNA]</scope>
    <source>
        <strain evidence="7 8">R5959</strain>
    </source>
</reference>
<evidence type="ECO:0000256" key="3">
    <source>
        <dbReference type="ARBA" id="ARBA00023082"/>
    </source>
</evidence>
<dbReference type="CDD" id="cd06171">
    <property type="entry name" value="Sigma70_r4"/>
    <property type="match status" value="1"/>
</dbReference>
<dbReference type="Pfam" id="PF08281">
    <property type="entry name" value="Sigma70_r4_2"/>
    <property type="match status" value="1"/>
</dbReference>
<dbReference type="Gene3D" id="1.10.10.10">
    <property type="entry name" value="Winged helix-like DNA-binding domain superfamily/Winged helix DNA-binding domain"/>
    <property type="match status" value="1"/>
</dbReference>
<dbReference type="PANTHER" id="PTHR43133">
    <property type="entry name" value="RNA POLYMERASE ECF-TYPE SIGMA FACTO"/>
    <property type="match status" value="1"/>
</dbReference>
<evidence type="ECO:0000313" key="8">
    <source>
        <dbReference type="Proteomes" id="UP000325797"/>
    </source>
</evidence>
<keyword evidence="2" id="KW-0805">Transcription regulation</keyword>
<proteinExistence type="inferred from homology"/>
<dbReference type="Gene3D" id="1.10.1740.10">
    <property type="match status" value="1"/>
</dbReference>
<gene>
    <name evidence="7" type="ORF">FRZ61_26310</name>
</gene>
<dbReference type="InterPro" id="IPR007627">
    <property type="entry name" value="RNA_pol_sigma70_r2"/>
</dbReference>
<dbReference type="InterPro" id="IPR036388">
    <property type="entry name" value="WH-like_DNA-bd_sf"/>
</dbReference>
<dbReference type="GO" id="GO:0006352">
    <property type="term" value="P:DNA-templated transcription initiation"/>
    <property type="evidence" value="ECO:0007669"/>
    <property type="project" value="InterPro"/>
</dbReference>
<dbReference type="GO" id="GO:0016987">
    <property type="term" value="F:sigma factor activity"/>
    <property type="evidence" value="ECO:0007669"/>
    <property type="project" value="UniProtKB-KW"/>
</dbReference>
<evidence type="ECO:0008006" key="9">
    <source>
        <dbReference type="Google" id="ProtNLM"/>
    </source>
</evidence>
<evidence type="ECO:0000259" key="6">
    <source>
        <dbReference type="Pfam" id="PF08281"/>
    </source>
</evidence>